<dbReference type="EMBL" id="JAFCXS010000010">
    <property type="protein sequence ID" value="MBM0748440.1"/>
    <property type="molecule type" value="Genomic_DNA"/>
</dbReference>
<dbReference type="SUPFAM" id="SSF46955">
    <property type="entry name" value="Putative DNA-binding domain"/>
    <property type="match status" value="1"/>
</dbReference>
<dbReference type="Gene3D" id="1.10.1660.10">
    <property type="match status" value="1"/>
</dbReference>
<feature type="domain" description="Transcriptional regulator MlrA-like C-terminal" evidence="2">
    <location>
        <begin position="163"/>
        <end position="220"/>
    </location>
</feature>
<sequence length="248" mass="27835">MSLYSIEAICGLTGILPATLRNWKRAGLITRPEHNGEYTSGQLTRIYSVLALTTTGSTLPEIYAFMHGAKSLPQNRWECRQEEMHNQLRDSSDLALQARMRQMGSDYSGDDFVNAYLKPLNLLLRSDNSAGAAERQTRFHDAVVFHARCVIRASLRRKAVPVFLEAVSVTDATEIWLEAIRLTGQGCRVEISENVTGLPATSIYRHDHHMMWCGAGISQLMQWNYREKLRNDKPVMLSGPDRAVLAAA</sequence>
<evidence type="ECO:0000259" key="1">
    <source>
        <dbReference type="Pfam" id="PF13411"/>
    </source>
</evidence>
<accession>A0ABS1Z7S1</accession>
<dbReference type="Pfam" id="PF13411">
    <property type="entry name" value="MerR_1"/>
    <property type="match status" value="1"/>
</dbReference>
<protein>
    <submittedName>
        <fullName evidence="3">MerR family transcriptional regulator</fullName>
    </submittedName>
</protein>
<gene>
    <name evidence="3" type="ORF">JJB79_13630</name>
</gene>
<dbReference type="RefSeq" id="WP_203025614.1">
    <property type="nucleotide sequence ID" value="NZ_JAFCXS010000010.1"/>
</dbReference>
<comment type="caution">
    <text evidence="3">The sequence shown here is derived from an EMBL/GenBank/DDBJ whole genome shotgun (WGS) entry which is preliminary data.</text>
</comment>
<reference evidence="3 4" key="1">
    <citation type="submission" date="2021-01" db="EMBL/GenBank/DDBJ databases">
        <title>Complete genome sequence of Pantoea eucrina OB49, a heavy metal tolerant bacterium with PGPR potential isolated from wheat in Algeria.</title>
        <authorList>
            <person name="Lekired A."/>
            <person name="Ouzari I.H."/>
        </authorList>
    </citation>
    <scope>NUCLEOTIDE SEQUENCE [LARGE SCALE GENOMIC DNA]</scope>
    <source>
        <strain evidence="3 4">OB49</strain>
    </source>
</reference>
<dbReference type="InterPro" id="IPR009061">
    <property type="entry name" value="DNA-bd_dom_put_sf"/>
</dbReference>
<organism evidence="3 4">
    <name type="scientific">Pantoea eucrina</name>
    <dbReference type="NCBI Taxonomy" id="472693"/>
    <lineage>
        <taxon>Bacteria</taxon>
        <taxon>Pseudomonadati</taxon>
        <taxon>Pseudomonadota</taxon>
        <taxon>Gammaproteobacteria</taxon>
        <taxon>Enterobacterales</taxon>
        <taxon>Erwiniaceae</taxon>
        <taxon>Pantoea</taxon>
    </lineage>
</organism>
<name>A0ABS1Z7S1_9GAMM</name>
<dbReference type="InterPro" id="IPR000551">
    <property type="entry name" value="MerR-type_HTH_dom"/>
</dbReference>
<evidence type="ECO:0000259" key="2">
    <source>
        <dbReference type="Pfam" id="PF22267"/>
    </source>
</evidence>
<feature type="domain" description="HTH merR-type" evidence="1">
    <location>
        <begin position="4"/>
        <end position="66"/>
    </location>
</feature>
<dbReference type="Pfam" id="PF22267">
    <property type="entry name" value="MlrA_C"/>
    <property type="match status" value="1"/>
</dbReference>
<evidence type="ECO:0000313" key="4">
    <source>
        <dbReference type="Proteomes" id="UP000809137"/>
    </source>
</evidence>
<keyword evidence="4" id="KW-1185">Reference proteome</keyword>
<evidence type="ECO:0000313" key="3">
    <source>
        <dbReference type="EMBL" id="MBM0748440.1"/>
    </source>
</evidence>
<proteinExistence type="predicted"/>
<dbReference type="InterPro" id="IPR053987">
    <property type="entry name" value="MlrA-like_C"/>
</dbReference>
<dbReference type="Proteomes" id="UP000809137">
    <property type="component" value="Unassembled WGS sequence"/>
</dbReference>